<feature type="transmembrane region" description="Helical" evidence="1">
    <location>
        <begin position="17"/>
        <end position="44"/>
    </location>
</feature>
<keyword evidence="3" id="KW-1185">Reference proteome</keyword>
<name>G7WBT5_DESOD</name>
<sequence>MNHHLLNKPIWPANNRFHLICVTFYLTQVEVGLILTSTFLITYFSRPLNCFDSREREGYNVIEAVYGKNAVN</sequence>
<dbReference type="Proteomes" id="UP000006346">
    <property type="component" value="Chromosome"/>
</dbReference>
<dbReference type="EMBL" id="CP003108">
    <property type="protein sequence ID" value="AET69332.1"/>
    <property type="molecule type" value="Genomic_DNA"/>
</dbReference>
<accession>G7WBT5</accession>
<protein>
    <submittedName>
        <fullName evidence="2">Uncharacterized protein</fullName>
    </submittedName>
</protein>
<organism evidence="2 3">
    <name type="scientific">Desulfosporosinus orientis (strain ATCC 19365 / DSM 765 / NCIMB 8382 / VKM B-1628 / Singapore I)</name>
    <name type="common">Desulfotomaculum orientis</name>
    <dbReference type="NCBI Taxonomy" id="768706"/>
    <lineage>
        <taxon>Bacteria</taxon>
        <taxon>Bacillati</taxon>
        <taxon>Bacillota</taxon>
        <taxon>Clostridia</taxon>
        <taxon>Eubacteriales</taxon>
        <taxon>Desulfitobacteriaceae</taxon>
        <taxon>Desulfosporosinus</taxon>
    </lineage>
</organism>
<evidence type="ECO:0000256" key="1">
    <source>
        <dbReference type="SAM" id="Phobius"/>
    </source>
</evidence>
<keyword evidence="1" id="KW-1133">Transmembrane helix</keyword>
<proteinExistence type="predicted"/>
<evidence type="ECO:0000313" key="2">
    <source>
        <dbReference type="EMBL" id="AET69332.1"/>
    </source>
</evidence>
<dbReference type="STRING" id="768706.Desor_3883"/>
<keyword evidence="1" id="KW-0472">Membrane</keyword>
<reference evidence="2 3" key="2">
    <citation type="journal article" date="2012" name="J. Bacteriol.">
        <title>Complete genome sequences of Desulfosporosinus orientis DSM765T, Desulfosporosinus youngiae DSM17734T, Desulfosporosinus meridiei DSM13257T, and Desulfosporosinus acidiphilus DSM22704T.</title>
        <authorList>
            <person name="Pester M."/>
            <person name="Brambilla E."/>
            <person name="Alazard D."/>
            <person name="Rattei T."/>
            <person name="Weinmaier T."/>
            <person name="Han J."/>
            <person name="Lucas S."/>
            <person name="Lapidus A."/>
            <person name="Cheng J.F."/>
            <person name="Goodwin L."/>
            <person name="Pitluck S."/>
            <person name="Peters L."/>
            <person name="Ovchinnikova G."/>
            <person name="Teshima H."/>
            <person name="Detter J.C."/>
            <person name="Han C.S."/>
            <person name="Tapia R."/>
            <person name="Land M.L."/>
            <person name="Hauser L."/>
            <person name="Kyrpides N.C."/>
            <person name="Ivanova N.N."/>
            <person name="Pagani I."/>
            <person name="Huntmann M."/>
            <person name="Wei C.L."/>
            <person name="Davenport K.W."/>
            <person name="Daligault H."/>
            <person name="Chain P.S."/>
            <person name="Chen A."/>
            <person name="Mavromatis K."/>
            <person name="Markowitz V."/>
            <person name="Szeto E."/>
            <person name="Mikhailova N."/>
            <person name="Pati A."/>
            <person name="Wagner M."/>
            <person name="Woyke T."/>
            <person name="Ollivier B."/>
            <person name="Klenk H.P."/>
            <person name="Spring S."/>
            <person name="Loy A."/>
        </authorList>
    </citation>
    <scope>NUCLEOTIDE SEQUENCE [LARGE SCALE GENOMIC DNA]</scope>
    <source>
        <strain evidence="3">ATCC 19365 / DSM 765 / NCIMB 8382 / VKM B-1628</strain>
    </source>
</reference>
<reference evidence="3" key="1">
    <citation type="submission" date="2011-11" db="EMBL/GenBank/DDBJ databases">
        <title>Complete sequence of Desulfosporosinus orientis DSM 765.</title>
        <authorList>
            <person name="Lucas S."/>
            <person name="Han J."/>
            <person name="Lapidus A."/>
            <person name="Cheng J.-F."/>
            <person name="Goodwin L."/>
            <person name="Pitluck S."/>
            <person name="Peters L."/>
            <person name="Ovchinnikova G."/>
            <person name="Teshima H."/>
            <person name="Detter J.C."/>
            <person name="Han C."/>
            <person name="Tapia R."/>
            <person name="Land M."/>
            <person name="Hauser L."/>
            <person name="Kyrpides N."/>
            <person name="Ivanova N."/>
            <person name="Pagani I."/>
            <person name="Pester M."/>
            <person name="Spring S."/>
            <person name="Ollivier B."/>
            <person name="Rattei T."/>
            <person name="Klenk H.-P."/>
            <person name="Wagner M."/>
            <person name="Loy A."/>
            <person name="Woyke T."/>
        </authorList>
    </citation>
    <scope>NUCLEOTIDE SEQUENCE [LARGE SCALE GENOMIC DNA]</scope>
    <source>
        <strain evidence="3">ATCC 19365 / DSM 765 / NCIMB 8382 / VKM B-1628</strain>
    </source>
</reference>
<keyword evidence="1" id="KW-0812">Transmembrane</keyword>
<gene>
    <name evidence="2" type="ordered locus">Desor_3883</name>
</gene>
<evidence type="ECO:0000313" key="3">
    <source>
        <dbReference type="Proteomes" id="UP000006346"/>
    </source>
</evidence>
<dbReference type="KEGG" id="dor:Desor_3883"/>
<dbReference type="HOGENOM" id="CLU_2715817_0_0_9"/>
<dbReference type="AlphaFoldDB" id="G7WBT5"/>